<sequence>MRTLLSYLLLLVLKLFGAERLDRHDALPLGSSLSDAIALYGDPFEVCKSDSLPESTEYTFDVSPFHGCVAWEWRGQIHCIVYFPEKSFPAPDLKFMCDNYGDGKNWTVATEGYLYFREDKLVRLWCSAMPPIGVATMEYWSAKEAYSSSIANGESAG</sequence>
<evidence type="ECO:0000313" key="2">
    <source>
        <dbReference type="Proteomes" id="UP000322214"/>
    </source>
</evidence>
<organism evidence="1 2">
    <name type="scientific">Mariniblastus fucicola</name>
    <dbReference type="NCBI Taxonomy" id="980251"/>
    <lineage>
        <taxon>Bacteria</taxon>
        <taxon>Pseudomonadati</taxon>
        <taxon>Planctomycetota</taxon>
        <taxon>Planctomycetia</taxon>
        <taxon>Pirellulales</taxon>
        <taxon>Pirellulaceae</taxon>
        <taxon>Mariniblastus</taxon>
    </lineage>
</organism>
<dbReference type="EMBL" id="CP042912">
    <property type="protein sequence ID" value="QEG21961.1"/>
    <property type="molecule type" value="Genomic_DNA"/>
</dbReference>
<proteinExistence type="predicted"/>
<keyword evidence="2" id="KW-1185">Reference proteome</keyword>
<dbReference type="STRING" id="980251.GCA_001642875_03421"/>
<dbReference type="AlphaFoldDB" id="A0A5B9PGE6"/>
<accession>A0A5B9PGE6</accession>
<gene>
    <name evidence="1" type="ORF">MFFC18_18220</name>
</gene>
<dbReference type="KEGG" id="mff:MFFC18_18220"/>
<name>A0A5B9PGE6_9BACT</name>
<evidence type="ECO:0000313" key="1">
    <source>
        <dbReference type="EMBL" id="QEG21961.1"/>
    </source>
</evidence>
<reference evidence="1 2" key="1">
    <citation type="submission" date="2019-08" db="EMBL/GenBank/DDBJ databases">
        <title>Deep-cultivation of Planctomycetes and their phenomic and genomic characterization uncovers novel biology.</title>
        <authorList>
            <person name="Wiegand S."/>
            <person name="Jogler M."/>
            <person name="Boedeker C."/>
            <person name="Pinto D."/>
            <person name="Vollmers J."/>
            <person name="Rivas-Marin E."/>
            <person name="Kohn T."/>
            <person name="Peeters S.H."/>
            <person name="Heuer A."/>
            <person name="Rast P."/>
            <person name="Oberbeckmann S."/>
            <person name="Bunk B."/>
            <person name="Jeske O."/>
            <person name="Meyerdierks A."/>
            <person name="Storesund J.E."/>
            <person name="Kallscheuer N."/>
            <person name="Luecker S."/>
            <person name="Lage O.M."/>
            <person name="Pohl T."/>
            <person name="Merkel B.J."/>
            <person name="Hornburger P."/>
            <person name="Mueller R.-W."/>
            <person name="Bruemmer F."/>
            <person name="Labrenz M."/>
            <person name="Spormann A.M."/>
            <person name="Op den Camp H."/>
            <person name="Overmann J."/>
            <person name="Amann R."/>
            <person name="Jetten M.S.M."/>
            <person name="Mascher T."/>
            <person name="Medema M.H."/>
            <person name="Devos D.P."/>
            <person name="Kaster A.-K."/>
            <person name="Ovreas L."/>
            <person name="Rohde M."/>
            <person name="Galperin M.Y."/>
            <person name="Jogler C."/>
        </authorList>
    </citation>
    <scope>NUCLEOTIDE SEQUENCE [LARGE SCALE GENOMIC DNA]</scope>
    <source>
        <strain evidence="1 2">FC18</strain>
    </source>
</reference>
<dbReference type="Proteomes" id="UP000322214">
    <property type="component" value="Chromosome"/>
</dbReference>
<protein>
    <submittedName>
        <fullName evidence="1">Uncharacterized protein</fullName>
    </submittedName>
</protein>